<sequence length="313" mass="34967">MKHSRREFIKYMAKGSALASAGFLLPTNLLYAENKPVKLTVLHTNDTHSQIDPFGASHKKYPSMGGVSKRKALIETIRAEEENVLLLDAGDIFQGTPYFNFFKGEIEFKAMSEMKYDAATMGNHDFDIKVDGFTNALPHANFDFVVSNYDFKNTSLDGRTKPYKIINKGGVKIGIFGICIALDGLVAKSCYQETVYQDGIDVAQEYTRILKQEEKCDLVVCLSHLGYTAFTPTDYDDKILAAKTKDIDIIIGGHSHTFLDEPDVRKNAEGKDVLVTQVGYAGIKLGRVDFYFNASKKNKLAWSTDSFQNYALD</sequence>
<dbReference type="GO" id="GO:0046872">
    <property type="term" value="F:metal ion binding"/>
    <property type="evidence" value="ECO:0007669"/>
    <property type="project" value="InterPro"/>
</dbReference>
<dbReference type="EMBL" id="CP034562">
    <property type="protein sequence ID" value="AZQ61684.1"/>
    <property type="molecule type" value="Genomic_DNA"/>
</dbReference>
<evidence type="ECO:0000256" key="2">
    <source>
        <dbReference type="RuleBase" id="RU362119"/>
    </source>
</evidence>
<dbReference type="RefSeq" id="WP_126612430.1">
    <property type="nucleotide sequence ID" value="NZ_CP034562.1"/>
</dbReference>
<dbReference type="InterPro" id="IPR006146">
    <property type="entry name" value="5'-Nucleotdase_CS"/>
</dbReference>
<keyword evidence="2" id="KW-0378">Hydrolase</keyword>
<accession>A0A3Q9FNF5</accession>
<evidence type="ECO:0000313" key="5">
    <source>
        <dbReference type="Proteomes" id="UP000267268"/>
    </source>
</evidence>
<dbReference type="GO" id="GO:0000166">
    <property type="term" value="F:nucleotide binding"/>
    <property type="evidence" value="ECO:0007669"/>
    <property type="project" value="UniProtKB-KW"/>
</dbReference>
<dbReference type="InterPro" id="IPR006179">
    <property type="entry name" value="5_nucleotidase/apyrase"/>
</dbReference>
<feature type="domain" description="Calcineurin-like phosphoesterase" evidence="3">
    <location>
        <begin position="40"/>
        <end position="257"/>
    </location>
</feature>
<dbReference type="PANTHER" id="PTHR11575">
    <property type="entry name" value="5'-NUCLEOTIDASE-RELATED"/>
    <property type="match status" value="1"/>
</dbReference>
<dbReference type="InterPro" id="IPR029052">
    <property type="entry name" value="Metallo-depent_PP-like"/>
</dbReference>
<dbReference type="SUPFAM" id="SSF56300">
    <property type="entry name" value="Metallo-dependent phosphatases"/>
    <property type="match status" value="1"/>
</dbReference>
<organism evidence="4 5">
    <name type="scientific">Flammeovirga pectinis</name>
    <dbReference type="NCBI Taxonomy" id="2494373"/>
    <lineage>
        <taxon>Bacteria</taxon>
        <taxon>Pseudomonadati</taxon>
        <taxon>Bacteroidota</taxon>
        <taxon>Cytophagia</taxon>
        <taxon>Cytophagales</taxon>
        <taxon>Flammeovirgaceae</taxon>
        <taxon>Flammeovirga</taxon>
    </lineage>
</organism>
<dbReference type="GO" id="GO:0016788">
    <property type="term" value="F:hydrolase activity, acting on ester bonds"/>
    <property type="evidence" value="ECO:0007669"/>
    <property type="project" value="InterPro"/>
</dbReference>
<dbReference type="AlphaFoldDB" id="A0A3Q9FNF5"/>
<gene>
    <name evidence="4" type="ORF">EI427_05380</name>
</gene>
<dbReference type="KEGG" id="fll:EI427_05380"/>
<dbReference type="OrthoDB" id="9775118at2"/>
<evidence type="ECO:0000313" key="4">
    <source>
        <dbReference type="EMBL" id="AZQ61684.1"/>
    </source>
</evidence>
<dbReference type="InterPro" id="IPR006311">
    <property type="entry name" value="TAT_signal"/>
</dbReference>
<reference evidence="4 5" key="1">
    <citation type="submission" date="2018-12" db="EMBL/GenBank/DDBJ databases">
        <title>Flammeovirga pectinis sp. nov., isolated from the gut of the Korean scallop, Patinopecten yessoensis.</title>
        <authorList>
            <person name="Bae J.-W."/>
            <person name="Jeong Y.-S."/>
            <person name="Kang W."/>
        </authorList>
    </citation>
    <scope>NUCLEOTIDE SEQUENCE [LARGE SCALE GENOMIC DNA]</scope>
    <source>
        <strain evidence="4 5">L12M1</strain>
    </source>
</reference>
<dbReference type="CDD" id="cd00845">
    <property type="entry name" value="MPP_UshA_N_like"/>
    <property type="match status" value="1"/>
</dbReference>
<proteinExistence type="inferred from homology"/>
<keyword evidence="5" id="KW-1185">Reference proteome</keyword>
<name>A0A3Q9FNF5_9BACT</name>
<dbReference type="GO" id="GO:0009166">
    <property type="term" value="P:nucleotide catabolic process"/>
    <property type="evidence" value="ECO:0007669"/>
    <property type="project" value="InterPro"/>
</dbReference>
<dbReference type="PANTHER" id="PTHR11575:SF24">
    <property type="entry name" value="5'-NUCLEOTIDASE"/>
    <property type="match status" value="1"/>
</dbReference>
<comment type="similarity">
    <text evidence="1 2">Belongs to the 5'-nucleotidase family.</text>
</comment>
<dbReference type="InterPro" id="IPR004843">
    <property type="entry name" value="Calcineurin-like_PHP"/>
</dbReference>
<dbReference type="PRINTS" id="PR01607">
    <property type="entry name" value="APYRASEFAMLY"/>
</dbReference>
<evidence type="ECO:0000256" key="1">
    <source>
        <dbReference type="ARBA" id="ARBA00006654"/>
    </source>
</evidence>
<dbReference type="PROSITE" id="PS51318">
    <property type="entry name" value="TAT"/>
    <property type="match status" value="1"/>
</dbReference>
<evidence type="ECO:0000259" key="3">
    <source>
        <dbReference type="Pfam" id="PF00149"/>
    </source>
</evidence>
<protein>
    <submittedName>
        <fullName evidence="4">Bifunctional metallophosphatase/5'-nucleotidase</fullName>
    </submittedName>
</protein>
<keyword evidence="2" id="KW-0547">Nucleotide-binding</keyword>
<dbReference type="Pfam" id="PF00149">
    <property type="entry name" value="Metallophos"/>
    <property type="match status" value="1"/>
</dbReference>
<dbReference type="Gene3D" id="3.60.21.10">
    <property type="match status" value="1"/>
</dbReference>
<dbReference type="PROSITE" id="PS00785">
    <property type="entry name" value="5_NUCLEOTIDASE_1"/>
    <property type="match status" value="1"/>
</dbReference>
<dbReference type="Proteomes" id="UP000267268">
    <property type="component" value="Chromosome 1"/>
</dbReference>